<feature type="region of interest" description="Disordered" evidence="1">
    <location>
        <begin position="1"/>
        <end position="23"/>
    </location>
</feature>
<sequence>MPCCDGPSCKRPPRPARKPPNRERRAALLLPGEKLWLACTIRNLHRFGATVEFDADLSRERRSSQACHLRSDRLSIDRHCDVTWIDARTLFANFRERAAIRSA</sequence>
<evidence type="ECO:0000313" key="3">
    <source>
        <dbReference type="Proteomes" id="UP001055247"/>
    </source>
</evidence>
<dbReference type="EMBL" id="BPQO01000014">
    <property type="protein sequence ID" value="GJD89789.1"/>
    <property type="molecule type" value="Genomic_DNA"/>
</dbReference>
<reference evidence="2" key="2">
    <citation type="submission" date="2021-08" db="EMBL/GenBank/DDBJ databases">
        <authorList>
            <person name="Tani A."/>
            <person name="Ola A."/>
            <person name="Ogura Y."/>
            <person name="Katsura K."/>
            <person name="Hayashi T."/>
        </authorList>
    </citation>
    <scope>NUCLEOTIDE SEQUENCE</scope>
    <source>
        <strain evidence="2">DSM 16372</strain>
    </source>
</reference>
<dbReference type="Proteomes" id="UP001055247">
    <property type="component" value="Unassembled WGS sequence"/>
</dbReference>
<evidence type="ECO:0000256" key="1">
    <source>
        <dbReference type="SAM" id="MobiDB-lite"/>
    </source>
</evidence>
<accession>A0AAV4ZPD8</accession>
<gene>
    <name evidence="2" type="ORF">BHAOGJBA_3321</name>
</gene>
<reference evidence="2" key="1">
    <citation type="journal article" date="2016" name="Front. Microbiol.">
        <title>Genome Sequence of the Piezophilic, Mesophilic Sulfate-Reducing Bacterium Desulfovibrio indicus J2T.</title>
        <authorList>
            <person name="Cao J."/>
            <person name="Maignien L."/>
            <person name="Shao Z."/>
            <person name="Alain K."/>
            <person name="Jebbar M."/>
        </authorList>
    </citation>
    <scope>NUCLEOTIDE SEQUENCE</scope>
    <source>
        <strain evidence="2">DSM 16372</strain>
    </source>
</reference>
<evidence type="ECO:0008006" key="4">
    <source>
        <dbReference type="Google" id="ProtNLM"/>
    </source>
</evidence>
<comment type="caution">
    <text evidence="2">The sequence shown here is derived from an EMBL/GenBank/DDBJ whole genome shotgun (WGS) entry which is preliminary data.</text>
</comment>
<proteinExistence type="predicted"/>
<protein>
    <recommendedName>
        <fullName evidence="4">PilZ domain-containing protein</fullName>
    </recommendedName>
</protein>
<keyword evidence="3" id="KW-1185">Reference proteome</keyword>
<name>A0AAV4ZPD8_9HYPH</name>
<evidence type="ECO:0000313" key="2">
    <source>
        <dbReference type="EMBL" id="GJD89789.1"/>
    </source>
</evidence>
<organism evidence="2 3">
    <name type="scientific">Methylobacterium hispanicum</name>
    <dbReference type="NCBI Taxonomy" id="270350"/>
    <lineage>
        <taxon>Bacteria</taxon>
        <taxon>Pseudomonadati</taxon>
        <taxon>Pseudomonadota</taxon>
        <taxon>Alphaproteobacteria</taxon>
        <taxon>Hyphomicrobiales</taxon>
        <taxon>Methylobacteriaceae</taxon>
        <taxon>Methylobacterium</taxon>
    </lineage>
</organism>
<dbReference type="AlphaFoldDB" id="A0AAV4ZPD8"/>